<keyword evidence="3" id="KW-1185">Reference proteome</keyword>
<protein>
    <submittedName>
        <fullName evidence="2">Uncharacterized protein</fullName>
    </submittedName>
</protein>
<evidence type="ECO:0000256" key="1">
    <source>
        <dbReference type="SAM" id="SignalP"/>
    </source>
</evidence>
<dbReference type="Proteomes" id="UP000053902">
    <property type="component" value="Unassembled WGS sequence"/>
</dbReference>
<accession>A0A078LSC2</accession>
<evidence type="ECO:0000313" key="2">
    <source>
        <dbReference type="EMBL" id="CDZ93252.1"/>
    </source>
</evidence>
<feature type="chain" id="PRO_5001741514" evidence="1">
    <location>
        <begin position="23"/>
        <end position="127"/>
    </location>
</feature>
<keyword evidence="1" id="KW-0732">Signal</keyword>
<dbReference type="RefSeq" id="WP_052114403.1">
    <property type="nucleotide sequence ID" value="NZ_CCSF01000001.1"/>
</dbReference>
<dbReference type="OrthoDB" id="5975812at2"/>
<feature type="signal peptide" evidence="1">
    <location>
        <begin position="1"/>
        <end position="22"/>
    </location>
</feature>
<dbReference type="STRING" id="1499686.BN1079_00540"/>
<sequence>MQSSIRLFTGAIVLFLSATSWANDDSPRPAHSKGEPAPTTQQAVTNLSKYNPKLEAILAKNELTAMDMHEVHMLTYTLENALKRIQADLDETAALLEEVHVASETNKPEVVQAQGQVYLEGVRALVK</sequence>
<dbReference type="EMBL" id="CCSF01000001">
    <property type="protein sequence ID" value="CDZ93252.1"/>
    <property type="molecule type" value="Genomic_DNA"/>
</dbReference>
<dbReference type="HOGENOM" id="CLU_162741_0_0_6"/>
<dbReference type="Pfam" id="PF20531">
    <property type="entry name" value="DUF6746"/>
    <property type="match status" value="1"/>
</dbReference>
<reference evidence="2 3" key="1">
    <citation type="submission" date="2014-07" db="EMBL/GenBank/DDBJ databases">
        <authorList>
            <person name="Urmite Genomes Urmite Genomes"/>
        </authorList>
    </citation>
    <scope>NUCLEOTIDE SEQUENCE [LARGE SCALE GENOMIC DNA]</scope>
    <source>
        <strain evidence="2 3">20_BN</strain>
    </source>
</reference>
<dbReference type="AlphaFoldDB" id="A0A078LSC2"/>
<proteinExistence type="predicted"/>
<dbReference type="eggNOG" id="ENOG5032YXQ">
    <property type="taxonomic scope" value="Bacteria"/>
</dbReference>
<gene>
    <name evidence="2" type="ORF">BN1079_00540</name>
</gene>
<organism evidence="2 3">
    <name type="scientific">Pseudomonas saudiphocaensis</name>
    <dbReference type="NCBI Taxonomy" id="1499686"/>
    <lineage>
        <taxon>Bacteria</taxon>
        <taxon>Pseudomonadati</taxon>
        <taxon>Pseudomonadota</taxon>
        <taxon>Gammaproteobacteria</taxon>
        <taxon>Pseudomonadales</taxon>
        <taxon>Pseudomonadaceae</taxon>
        <taxon>Pseudomonas</taxon>
    </lineage>
</organism>
<name>A0A078LSC2_9PSED</name>
<dbReference type="InterPro" id="IPR046634">
    <property type="entry name" value="DUF6746"/>
</dbReference>
<evidence type="ECO:0000313" key="3">
    <source>
        <dbReference type="Proteomes" id="UP000053902"/>
    </source>
</evidence>